<organism evidence="1">
    <name type="scientific">marine sediment metagenome</name>
    <dbReference type="NCBI Taxonomy" id="412755"/>
    <lineage>
        <taxon>unclassified sequences</taxon>
        <taxon>metagenomes</taxon>
        <taxon>ecological metagenomes</taxon>
    </lineage>
</organism>
<proteinExistence type="predicted"/>
<protein>
    <recommendedName>
        <fullName evidence="2">Lipoprotein</fullName>
    </recommendedName>
</protein>
<comment type="caution">
    <text evidence="1">The sequence shown here is derived from an EMBL/GenBank/DDBJ whole genome shotgun (WGS) entry which is preliminary data.</text>
</comment>
<name>A0A0F9VTA5_9ZZZZ</name>
<evidence type="ECO:0000313" key="1">
    <source>
        <dbReference type="EMBL" id="KKN68988.1"/>
    </source>
</evidence>
<accession>A0A0F9VTA5</accession>
<gene>
    <name evidence="1" type="ORF">LCGC14_0445560</name>
</gene>
<dbReference type="AlphaFoldDB" id="A0A0F9VTA5"/>
<reference evidence="1" key="1">
    <citation type="journal article" date="2015" name="Nature">
        <title>Complex archaea that bridge the gap between prokaryotes and eukaryotes.</title>
        <authorList>
            <person name="Spang A."/>
            <person name="Saw J.H."/>
            <person name="Jorgensen S.L."/>
            <person name="Zaremba-Niedzwiedzka K."/>
            <person name="Martijn J."/>
            <person name="Lind A.E."/>
            <person name="van Eijk R."/>
            <person name="Schleper C."/>
            <person name="Guy L."/>
            <person name="Ettema T.J."/>
        </authorList>
    </citation>
    <scope>NUCLEOTIDE SEQUENCE</scope>
</reference>
<dbReference type="EMBL" id="LAZR01000435">
    <property type="protein sequence ID" value="KKN68988.1"/>
    <property type="molecule type" value="Genomic_DNA"/>
</dbReference>
<evidence type="ECO:0008006" key="2">
    <source>
        <dbReference type="Google" id="ProtNLM"/>
    </source>
</evidence>
<sequence length="177" mass="18142">MHMVIAARGLAFGGALALLSACSSTNSGADLAGNAPPAASVTAAQGTEARYCPNVSLREGTAILTKKVGDDVDYVASVTDTTRDCRIVDGKLRMKIGIAGRVMPGPAATDRTVSLPIRIAILNGEDVIYSRLGKTSVPVTPNAGAQTFVYVDEAIAIDQASARSVVIYAGYDEGPAG</sequence>